<evidence type="ECO:0000256" key="2">
    <source>
        <dbReference type="ARBA" id="ARBA00024200"/>
    </source>
</evidence>
<evidence type="ECO:0000256" key="3">
    <source>
        <dbReference type="ARBA" id="ARBA00024247"/>
    </source>
</evidence>
<dbReference type="InterPro" id="IPR003749">
    <property type="entry name" value="ThiS/MoaD-like"/>
</dbReference>
<dbReference type="EMBL" id="JAIGNU010000001">
    <property type="protein sequence ID" value="MBX7500845.1"/>
    <property type="molecule type" value="Genomic_DNA"/>
</dbReference>
<dbReference type="Pfam" id="PF02597">
    <property type="entry name" value="ThiS"/>
    <property type="match status" value="1"/>
</dbReference>
<reference evidence="4 5" key="1">
    <citation type="submission" date="2021-08" db="EMBL/GenBank/DDBJ databases">
        <title>Comparative Genomics Analysis of the Genus Qipengyuania Reveals Extensive Genetic Diversity and Metabolic Versatility, Including the Description of Fifteen Novel Species.</title>
        <authorList>
            <person name="Liu Y."/>
        </authorList>
    </citation>
    <scope>NUCLEOTIDE SEQUENCE [LARGE SCALE GENOMIC DNA]</scope>
    <source>
        <strain evidence="4 5">YG27</strain>
    </source>
</reference>
<proteinExistence type="inferred from homology"/>
<dbReference type="PANTHER" id="PTHR33359:SF1">
    <property type="entry name" value="MOLYBDOPTERIN SYNTHASE SULFUR CARRIER SUBUNIT"/>
    <property type="match status" value="1"/>
</dbReference>
<dbReference type="CDD" id="cd00754">
    <property type="entry name" value="Ubl_MoaD"/>
    <property type="match status" value="1"/>
</dbReference>
<comment type="caution">
    <text evidence="4">The sequence shown here is derived from an EMBL/GenBank/DDBJ whole genome shotgun (WGS) entry which is preliminary data.</text>
</comment>
<dbReference type="Gene3D" id="3.10.20.30">
    <property type="match status" value="1"/>
</dbReference>
<dbReference type="InterPro" id="IPR016155">
    <property type="entry name" value="Mopterin_synth/thiamin_S_b"/>
</dbReference>
<comment type="similarity">
    <text evidence="2">Belongs to the MoaD family.</text>
</comment>
<dbReference type="InterPro" id="IPR044672">
    <property type="entry name" value="MOCS2A"/>
</dbReference>
<dbReference type="InterPro" id="IPR012675">
    <property type="entry name" value="Beta-grasp_dom_sf"/>
</dbReference>
<dbReference type="PANTHER" id="PTHR33359">
    <property type="entry name" value="MOLYBDOPTERIN SYNTHASE SULFUR CARRIER SUBUNIT"/>
    <property type="match status" value="1"/>
</dbReference>
<organism evidence="4 5">
    <name type="scientific">Qipengyuania mesophila</name>
    <dbReference type="NCBI Taxonomy" id="2867246"/>
    <lineage>
        <taxon>Bacteria</taxon>
        <taxon>Pseudomonadati</taxon>
        <taxon>Pseudomonadota</taxon>
        <taxon>Alphaproteobacteria</taxon>
        <taxon>Sphingomonadales</taxon>
        <taxon>Erythrobacteraceae</taxon>
        <taxon>Qipengyuania</taxon>
    </lineage>
</organism>
<dbReference type="RefSeq" id="WP_221601567.1">
    <property type="nucleotide sequence ID" value="NZ_JAIGNU010000001.1"/>
</dbReference>
<sequence length="82" mass="8405">MLEIELCGRLADVGGALAQIAIPENGCSVAELFGLIAQQHPALAHPLVSGRVRACVNETIVTPDARVMAGDEVALFPPVSGG</sequence>
<protein>
    <recommendedName>
        <fullName evidence="3">Molybdopterin synthase sulfur carrier subunit</fullName>
    </recommendedName>
</protein>
<dbReference type="SUPFAM" id="SSF54285">
    <property type="entry name" value="MoaD/ThiS"/>
    <property type="match status" value="1"/>
</dbReference>
<evidence type="ECO:0000313" key="4">
    <source>
        <dbReference type="EMBL" id="MBX7500845.1"/>
    </source>
</evidence>
<gene>
    <name evidence="4" type="ORF">K3181_05270</name>
</gene>
<evidence type="ECO:0000256" key="1">
    <source>
        <dbReference type="ARBA" id="ARBA00022741"/>
    </source>
</evidence>
<evidence type="ECO:0000313" key="5">
    <source>
        <dbReference type="Proteomes" id="UP000782554"/>
    </source>
</evidence>
<keyword evidence="5" id="KW-1185">Reference proteome</keyword>
<keyword evidence="1" id="KW-0547">Nucleotide-binding</keyword>
<name>A0ABS7JT66_9SPHN</name>
<accession>A0ABS7JT66</accession>
<dbReference type="Proteomes" id="UP000782554">
    <property type="component" value="Unassembled WGS sequence"/>
</dbReference>